<evidence type="ECO:0000313" key="3">
    <source>
        <dbReference type="Proteomes" id="UP000252519"/>
    </source>
</evidence>
<evidence type="ECO:0000313" key="2">
    <source>
        <dbReference type="EMBL" id="RCN37089.1"/>
    </source>
</evidence>
<protein>
    <recommendedName>
        <fullName evidence="1">SCP domain-containing protein</fullName>
    </recommendedName>
</protein>
<comment type="caution">
    <text evidence="2">The sequence shown here is derived from an EMBL/GenBank/DDBJ whole genome shotgun (WGS) entry which is preliminary data.</text>
</comment>
<evidence type="ECO:0000259" key="1">
    <source>
        <dbReference type="Pfam" id="PF00188"/>
    </source>
</evidence>
<dbReference type="OrthoDB" id="5894774at2759"/>
<feature type="domain" description="SCP" evidence="1">
    <location>
        <begin position="57"/>
        <end position="128"/>
    </location>
</feature>
<dbReference type="InterPro" id="IPR014044">
    <property type="entry name" value="CAP_dom"/>
</dbReference>
<dbReference type="Gene3D" id="3.40.33.10">
    <property type="entry name" value="CAP"/>
    <property type="match status" value="1"/>
</dbReference>
<dbReference type="STRING" id="29170.A0A368G1F6"/>
<sequence length="144" mass="15844">MHAEMAATAPFYQIQNAHKVFAGATLHSLLQFLAEPNDICPQNMNMTDALRKRFHTAHNNLRSKLAKGNIYFEGKGKLPSAGDMYYMTYDCDLEAGAQQHASGCSLKTSSSSSRKDVGENTRVIAGVNRYPELAAENVSLSQMK</sequence>
<accession>A0A368G1F6</accession>
<reference evidence="2 3" key="1">
    <citation type="submission" date="2014-10" db="EMBL/GenBank/DDBJ databases">
        <title>Draft genome of the hookworm Ancylostoma caninum.</title>
        <authorList>
            <person name="Mitreva M."/>
        </authorList>
    </citation>
    <scope>NUCLEOTIDE SEQUENCE [LARGE SCALE GENOMIC DNA]</scope>
    <source>
        <strain evidence="2 3">Baltimore</strain>
    </source>
</reference>
<dbReference type="EMBL" id="JOJR01000499">
    <property type="protein sequence ID" value="RCN37089.1"/>
    <property type="molecule type" value="Genomic_DNA"/>
</dbReference>
<dbReference type="Pfam" id="PF00188">
    <property type="entry name" value="CAP"/>
    <property type="match status" value="1"/>
</dbReference>
<proteinExistence type="predicted"/>
<keyword evidence="3" id="KW-1185">Reference proteome</keyword>
<dbReference type="AlphaFoldDB" id="A0A368G1F6"/>
<dbReference type="InterPro" id="IPR035940">
    <property type="entry name" value="CAP_sf"/>
</dbReference>
<dbReference type="SUPFAM" id="SSF55797">
    <property type="entry name" value="PR-1-like"/>
    <property type="match status" value="1"/>
</dbReference>
<gene>
    <name evidence="2" type="ORF">ANCCAN_17019</name>
</gene>
<dbReference type="CDD" id="cd05380">
    <property type="entry name" value="CAP_euk"/>
    <property type="match status" value="1"/>
</dbReference>
<dbReference type="Proteomes" id="UP000252519">
    <property type="component" value="Unassembled WGS sequence"/>
</dbReference>
<name>A0A368G1F6_ANCCA</name>
<organism evidence="2 3">
    <name type="scientific">Ancylostoma caninum</name>
    <name type="common">Dog hookworm</name>
    <dbReference type="NCBI Taxonomy" id="29170"/>
    <lineage>
        <taxon>Eukaryota</taxon>
        <taxon>Metazoa</taxon>
        <taxon>Ecdysozoa</taxon>
        <taxon>Nematoda</taxon>
        <taxon>Chromadorea</taxon>
        <taxon>Rhabditida</taxon>
        <taxon>Rhabditina</taxon>
        <taxon>Rhabditomorpha</taxon>
        <taxon>Strongyloidea</taxon>
        <taxon>Ancylostomatidae</taxon>
        <taxon>Ancylostomatinae</taxon>
        <taxon>Ancylostoma</taxon>
    </lineage>
</organism>